<dbReference type="Proteomes" id="UP001146793">
    <property type="component" value="Unassembled WGS sequence"/>
</dbReference>
<protein>
    <submittedName>
        <fullName evidence="1">Uncharacterized protein</fullName>
    </submittedName>
</protein>
<sequence>MNRLKEKTKNKTIQKNIKQNDSLQDLKMTVKSLDTGIRFRKIDILNEPSLFQYHQKKDQRNLRHNKNKNKNKNKNISHLNLSFNTKNSKEITIPRKIPQTQLQKSTNPNPNGKMFLSLDNRTFLNGKFNDLFETNNTKFSSIKSLNSSSIKRHRRRPPKRVPFTPKTLDYFEDEY</sequence>
<evidence type="ECO:0000313" key="2">
    <source>
        <dbReference type="Proteomes" id="UP001146793"/>
    </source>
</evidence>
<accession>A0AAV7Y3M3</accession>
<comment type="caution">
    <text evidence="1">The sequence shown here is derived from an EMBL/GenBank/DDBJ whole genome shotgun (WGS) entry which is preliminary data.</text>
</comment>
<dbReference type="AlphaFoldDB" id="A0AAV7Y3M3"/>
<evidence type="ECO:0000313" key="1">
    <source>
        <dbReference type="EMBL" id="KAJ3424467.1"/>
    </source>
</evidence>
<name>A0AAV7Y3M3_9EUKA</name>
<organism evidence="1 2">
    <name type="scientific">Anaeramoeba flamelloides</name>
    <dbReference type="NCBI Taxonomy" id="1746091"/>
    <lineage>
        <taxon>Eukaryota</taxon>
        <taxon>Metamonada</taxon>
        <taxon>Anaeramoebidae</taxon>
        <taxon>Anaeramoeba</taxon>
    </lineage>
</organism>
<reference evidence="1" key="1">
    <citation type="submission" date="2022-08" db="EMBL/GenBank/DDBJ databases">
        <title>Novel sulphate-reducing endosymbionts in the free-living metamonad Anaeramoeba.</title>
        <authorList>
            <person name="Jerlstrom-Hultqvist J."/>
            <person name="Cepicka I."/>
            <person name="Gallot-Lavallee L."/>
            <person name="Salas-Leiva D."/>
            <person name="Curtis B.A."/>
            <person name="Zahonova K."/>
            <person name="Pipaliya S."/>
            <person name="Dacks J."/>
            <person name="Roger A.J."/>
        </authorList>
    </citation>
    <scope>NUCLEOTIDE SEQUENCE</scope>
    <source>
        <strain evidence="1">Busselton2</strain>
    </source>
</reference>
<proteinExistence type="predicted"/>
<dbReference type="EMBL" id="JANTQA010000072">
    <property type="protein sequence ID" value="KAJ3424467.1"/>
    <property type="molecule type" value="Genomic_DNA"/>
</dbReference>
<gene>
    <name evidence="1" type="ORF">M0812_29188</name>
</gene>